<dbReference type="SUPFAM" id="SSF46785">
    <property type="entry name" value="Winged helix' DNA-binding domain"/>
    <property type="match status" value="1"/>
</dbReference>
<evidence type="ECO:0000256" key="1">
    <source>
        <dbReference type="ARBA" id="ARBA00023015"/>
    </source>
</evidence>
<accession>A0A1G9C767</accession>
<evidence type="ECO:0000313" key="5">
    <source>
        <dbReference type="EMBL" id="SDK47506.1"/>
    </source>
</evidence>
<dbReference type="InterPro" id="IPR036390">
    <property type="entry name" value="WH_DNA-bd_sf"/>
</dbReference>
<keyword evidence="3" id="KW-0804">Transcription</keyword>
<reference evidence="6" key="1">
    <citation type="submission" date="2016-10" db="EMBL/GenBank/DDBJ databases">
        <authorList>
            <person name="Varghese N."/>
            <person name="Submissions S."/>
        </authorList>
    </citation>
    <scope>NUCLEOTIDE SEQUENCE [LARGE SCALE GENOMIC DNA]</scope>
    <source>
        <strain evidence="6">CGMCC 1.7655</strain>
    </source>
</reference>
<dbReference type="InterPro" id="IPR000524">
    <property type="entry name" value="Tscrpt_reg_HTH_GntR"/>
</dbReference>
<evidence type="ECO:0000259" key="4">
    <source>
        <dbReference type="PROSITE" id="PS50949"/>
    </source>
</evidence>
<dbReference type="Gene3D" id="1.10.10.10">
    <property type="entry name" value="Winged helix-like DNA-binding domain superfamily/Winged helix DNA-binding domain"/>
    <property type="match status" value="1"/>
</dbReference>
<dbReference type="InterPro" id="IPR008920">
    <property type="entry name" value="TF_FadR/GntR_C"/>
</dbReference>
<feature type="domain" description="HTH gntR-type" evidence="4">
    <location>
        <begin position="7"/>
        <end position="75"/>
    </location>
</feature>
<evidence type="ECO:0000256" key="2">
    <source>
        <dbReference type="ARBA" id="ARBA00023125"/>
    </source>
</evidence>
<keyword evidence="1" id="KW-0805">Transcription regulation</keyword>
<dbReference type="SMART" id="SM00895">
    <property type="entry name" value="FCD"/>
    <property type="match status" value="1"/>
</dbReference>
<protein>
    <submittedName>
        <fullName evidence="5">Transcriptional regulator, GntR family</fullName>
    </submittedName>
</protein>
<dbReference type="SMART" id="SM00345">
    <property type="entry name" value="HTH_GNTR"/>
    <property type="match status" value="1"/>
</dbReference>
<dbReference type="InterPro" id="IPR036388">
    <property type="entry name" value="WH-like_DNA-bd_sf"/>
</dbReference>
<dbReference type="STRING" id="525640.SAMN04487971_101121"/>
<dbReference type="EMBL" id="FNGE01000001">
    <property type="protein sequence ID" value="SDK47506.1"/>
    <property type="molecule type" value="Genomic_DNA"/>
</dbReference>
<dbReference type="InterPro" id="IPR011711">
    <property type="entry name" value="GntR_C"/>
</dbReference>
<organism evidence="5 6">
    <name type="scientific">Paracoccus chinensis</name>
    <dbReference type="NCBI Taxonomy" id="525640"/>
    <lineage>
        <taxon>Bacteria</taxon>
        <taxon>Pseudomonadati</taxon>
        <taxon>Pseudomonadota</taxon>
        <taxon>Alphaproteobacteria</taxon>
        <taxon>Rhodobacterales</taxon>
        <taxon>Paracoccaceae</taxon>
        <taxon>Paracoccus</taxon>
    </lineage>
</organism>
<evidence type="ECO:0000313" key="6">
    <source>
        <dbReference type="Proteomes" id="UP000199555"/>
    </source>
</evidence>
<dbReference type="PANTHER" id="PTHR43537:SF5">
    <property type="entry name" value="UXU OPERON TRANSCRIPTIONAL REGULATOR"/>
    <property type="match status" value="1"/>
</dbReference>
<keyword evidence="2" id="KW-0238">DNA-binding</keyword>
<dbReference type="Pfam" id="PF00392">
    <property type="entry name" value="GntR"/>
    <property type="match status" value="1"/>
</dbReference>
<dbReference type="GO" id="GO:0003700">
    <property type="term" value="F:DNA-binding transcription factor activity"/>
    <property type="evidence" value="ECO:0007669"/>
    <property type="project" value="InterPro"/>
</dbReference>
<dbReference type="Pfam" id="PF07729">
    <property type="entry name" value="FCD"/>
    <property type="match status" value="1"/>
</dbReference>
<proteinExistence type="predicted"/>
<dbReference type="GO" id="GO:0003677">
    <property type="term" value="F:DNA binding"/>
    <property type="evidence" value="ECO:0007669"/>
    <property type="project" value="UniProtKB-KW"/>
</dbReference>
<dbReference type="AlphaFoldDB" id="A0A1G9C767"/>
<sequence length="228" mass="24419">MQGDKPRRPYRVIADQILDLVADNGLAPGDRLPAERDLAERFGVSRPSLREALIALEVEGRLEIRMGSGIYVGACPRAGAIEGESPFEVLQARAIVESAIAEEAARRCDPKAVAAMDRILSRMAEATGDPARSLDLDGAFHIAVAMGTGNGLLADMTADIYRLRLSPFFSRLAAHFEGPGTWRLALAEHGAIRDAIAAGDTGAAREAMRHHLTESQRRFCGAFAADAA</sequence>
<dbReference type="RefSeq" id="WP_090751575.1">
    <property type="nucleotide sequence ID" value="NZ_FNGE01000001.1"/>
</dbReference>
<dbReference type="OrthoDB" id="284307at2"/>
<keyword evidence="6" id="KW-1185">Reference proteome</keyword>
<evidence type="ECO:0000256" key="3">
    <source>
        <dbReference type="ARBA" id="ARBA00023163"/>
    </source>
</evidence>
<dbReference type="CDD" id="cd07377">
    <property type="entry name" value="WHTH_GntR"/>
    <property type="match status" value="1"/>
</dbReference>
<dbReference type="PRINTS" id="PR00035">
    <property type="entry name" value="HTHGNTR"/>
</dbReference>
<dbReference type="PANTHER" id="PTHR43537">
    <property type="entry name" value="TRANSCRIPTIONAL REGULATOR, GNTR FAMILY"/>
    <property type="match status" value="1"/>
</dbReference>
<name>A0A1G9C767_9RHOB</name>
<gene>
    <name evidence="5" type="ORF">SAMN04487971_101121</name>
</gene>
<dbReference type="Gene3D" id="1.20.120.530">
    <property type="entry name" value="GntR ligand-binding domain-like"/>
    <property type="match status" value="1"/>
</dbReference>
<dbReference type="PROSITE" id="PS50949">
    <property type="entry name" value="HTH_GNTR"/>
    <property type="match status" value="1"/>
</dbReference>
<dbReference type="Proteomes" id="UP000199555">
    <property type="component" value="Unassembled WGS sequence"/>
</dbReference>
<dbReference type="SUPFAM" id="SSF48008">
    <property type="entry name" value="GntR ligand-binding domain-like"/>
    <property type="match status" value="1"/>
</dbReference>